<evidence type="ECO:0000256" key="9">
    <source>
        <dbReference type="ARBA" id="ARBA00022741"/>
    </source>
</evidence>
<dbReference type="Pfam" id="PF00512">
    <property type="entry name" value="HisKA"/>
    <property type="match status" value="1"/>
</dbReference>
<dbReference type="InterPro" id="IPR035965">
    <property type="entry name" value="PAS-like_dom_sf"/>
</dbReference>
<dbReference type="PROSITE" id="PS50112">
    <property type="entry name" value="PAS"/>
    <property type="match status" value="1"/>
</dbReference>
<dbReference type="GO" id="GO:0000155">
    <property type="term" value="F:phosphorelay sensor kinase activity"/>
    <property type="evidence" value="ECO:0007669"/>
    <property type="project" value="InterPro"/>
</dbReference>
<evidence type="ECO:0000313" key="19">
    <source>
        <dbReference type="EMBL" id="KMQ60260.1"/>
    </source>
</evidence>
<evidence type="ECO:0000256" key="3">
    <source>
        <dbReference type="ARBA" id="ARBA00004236"/>
    </source>
</evidence>
<name>A0A0J7KSU9_9FLAO</name>
<evidence type="ECO:0000256" key="7">
    <source>
        <dbReference type="ARBA" id="ARBA00022679"/>
    </source>
</evidence>
<dbReference type="CDD" id="cd06225">
    <property type="entry name" value="HAMP"/>
    <property type="match status" value="1"/>
</dbReference>
<proteinExistence type="predicted"/>
<dbReference type="PROSITE" id="PS50885">
    <property type="entry name" value="HAMP"/>
    <property type="match status" value="1"/>
</dbReference>
<dbReference type="SMART" id="SM00304">
    <property type="entry name" value="HAMP"/>
    <property type="match status" value="1"/>
</dbReference>
<keyword evidence="7" id="KW-0808">Transferase</keyword>
<dbReference type="InterPro" id="IPR003594">
    <property type="entry name" value="HATPase_dom"/>
</dbReference>
<dbReference type="CDD" id="cd00130">
    <property type="entry name" value="PAS"/>
    <property type="match status" value="1"/>
</dbReference>
<evidence type="ECO:0000256" key="15">
    <source>
        <dbReference type="SAM" id="Phobius"/>
    </source>
</evidence>
<dbReference type="OrthoDB" id="9813151at2"/>
<dbReference type="RefSeq" id="WP_048508206.1">
    <property type="nucleotide sequence ID" value="NZ_LFND01000006.1"/>
</dbReference>
<evidence type="ECO:0000256" key="14">
    <source>
        <dbReference type="ARBA" id="ARBA00023136"/>
    </source>
</evidence>
<evidence type="ECO:0000313" key="20">
    <source>
        <dbReference type="Proteomes" id="UP000036261"/>
    </source>
</evidence>
<evidence type="ECO:0000256" key="2">
    <source>
        <dbReference type="ARBA" id="ARBA00004141"/>
    </source>
</evidence>
<dbReference type="Gene3D" id="3.30.565.10">
    <property type="entry name" value="Histidine kinase-like ATPase, C-terminal domain"/>
    <property type="match status" value="1"/>
</dbReference>
<dbReference type="SUPFAM" id="SSF55874">
    <property type="entry name" value="ATPase domain of HSP90 chaperone/DNA topoisomerase II/histidine kinase"/>
    <property type="match status" value="1"/>
</dbReference>
<dbReference type="InterPro" id="IPR003660">
    <property type="entry name" value="HAMP_dom"/>
</dbReference>
<keyword evidence="11" id="KW-0067">ATP-binding</keyword>
<evidence type="ECO:0000256" key="1">
    <source>
        <dbReference type="ARBA" id="ARBA00000085"/>
    </source>
</evidence>
<keyword evidence="6" id="KW-0597">Phosphoprotein</keyword>
<dbReference type="PROSITE" id="PS50109">
    <property type="entry name" value="HIS_KIN"/>
    <property type="match status" value="1"/>
</dbReference>
<dbReference type="SUPFAM" id="SSF55785">
    <property type="entry name" value="PYP-like sensor domain (PAS domain)"/>
    <property type="match status" value="1"/>
</dbReference>
<dbReference type="EMBL" id="LFND01000006">
    <property type="protein sequence ID" value="KMQ60260.1"/>
    <property type="molecule type" value="Genomic_DNA"/>
</dbReference>
<dbReference type="GO" id="GO:0005886">
    <property type="term" value="C:plasma membrane"/>
    <property type="evidence" value="ECO:0007669"/>
    <property type="project" value="UniProtKB-SubCell"/>
</dbReference>
<evidence type="ECO:0000259" key="18">
    <source>
        <dbReference type="PROSITE" id="PS50885"/>
    </source>
</evidence>
<evidence type="ECO:0000259" key="16">
    <source>
        <dbReference type="PROSITE" id="PS50109"/>
    </source>
</evidence>
<keyword evidence="12 15" id="KW-1133">Transmembrane helix</keyword>
<dbReference type="Pfam" id="PF00672">
    <property type="entry name" value="HAMP"/>
    <property type="match status" value="1"/>
</dbReference>
<dbReference type="CDD" id="cd00082">
    <property type="entry name" value="HisKA"/>
    <property type="match status" value="1"/>
</dbReference>
<feature type="transmembrane region" description="Helical" evidence="15">
    <location>
        <begin position="144"/>
        <end position="164"/>
    </location>
</feature>
<evidence type="ECO:0000256" key="8">
    <source>
        <dbReference type="ARBA" id="ARBA00022692"/>
    </source>
</evidence>
<evidence type="ECO:0000256" key="5">
    <source>
        <dbReference type="ARBA" id="ARBA00022475"/>
    </source>
</evidence>
<comment type="caution">
    <text evidence="19">The sequence shown here is derived from an EMBL/GenBank/DDBJ whole genome shotgun (WGS) entry which is preliminary data.</text>
</comment>
<dbReference type="Pfam" id="PF00989">
    <property type="entry name" value="PAS"/>
    <property type="match status" value="1"/>
</dbReference>
<dbReference type="PRINTS" id="PR00344">
    <property type="entry name" value="BCTRLSENSOR"/>
</dbReference>
<dbReference type="Gene3D" id="3.30.450.20">
    <property type="entry name" value="PAS domain"/>
    <property type="match status" value="1"/>
</dbReference>
<dbReference type="InterPro" id="IPR003661">
    <property type="entry name" value="HisK_dim/P_dom"/>
</dbReference>
<evidence type="ECO:0000256" key="13">
    <source>
        <dbReference type="ARBA" id="ARBA00023012"/>
    </source>
</evidence>
<dbReference type="SMART" id="SM00091">
    <property type="entry name" value="PAS"/>
    <property type="match status" value="1"/>
</dbReference>
<accession>A0A0J7KSU9</accession>
<dbReference type="STRING" id="558151.ACM46_18805"/>
<dbReference type="SUPFAM" id="SSF47384">
    <property type="entry name" value="Homodimeric domain of signal transducing histidine kinase"/>
    <property type="match status" value="1"/>
</dbReference>
<dbReference type="InterPro" id="IPR036097">
    <property type="entry name" value="HisK_dim/P_sf"/>
</dbReference>
<dbReference type="InterPro" id="IPR005467">
    <property type="entry name" value="His_kinase_dom"/>
</dbReference>
<evidence type="ECO:0000256" key="10">
    <source>
        <dbReference type="ARBA" id="ARBA00022777"/>
    </source>
</evidence>
<dbReference type="Gene3D" id="1.10.287.130">
    <property type="match status" value="1"/>
</dbReference>
<dbReference type="InterPro" id="IPR004358">
    <property type="entry name" value="Sig_transdc_His_kin-like_C"/>
</dbReference>
<dbReference type="SMART" id="SM00387">
    <property type="entry name" value="HATPase_c"/>
    <property type="match status" value="1"/>
</dbReference>
<evidence type="ECO:0000256" key="11">
    <source>
        <dbReference type="ARBA" id="ARBA00022840"/>
    </source>
</evidence>
<keyword evidence="20" id="KW-1185">Reference proteome</keyword>
<evidence type="ECO:0000256" key="6">
    <source>
        <dbReference type="ARBA" id="ARBA00022553"/>
    </source>
</evidence>
<organism evidence="19 20">
    <name type="scientific">Chryseobacterium angstadtii</name>
    <dbReference type="NCBI Taxonomy" id="558151"/>
    <lineage>
        <taxon>Bacteria</taxon>
        <taxon>Pseudomonadati</taxon>
        <taxon>Bacteroidota</taxon>
        <taxon>Flavobacteriia</taxon>
        <taxon>Flavobacteriales</taxon>
        <taxon>Weeksellaceae</taxon>
        <taxon>Chryseobacterium group</taxon>
        <taxon>Chryseobacterium</taxon>
    </lineage>
</organism>
<keyword evidence="9" id="KW-0547">Nucleotide-binding</keyword>
<comment type="subcellular location">
    <subcellularLocation>
        <location evidence="3">Cell membrane</location>
    </subcellularLocation>
    <subcellularLocation>
        <location evidence="2">Membrane</location>
        <topology evidence="2">Multi-pass membrane protein</topology>
    </subcellularLocation>
</comment>
<reference evidence="19 20" key="1">
    <citation type="journal article" date="2013" name="Int. J. Syst. Evol. Microbiol.">
        <title>Chryseobacterium angstadtii sp. nov., isolated from a newt tank.</title>
        <authorList>
            <person name="Kirk K.E."/>
            <person name="Hoffman J.A."/>
            <person name="Smith K.A."/>
            <person name="Strahan B.L."/>
            <person name="Failor K.C."/>
            <person name="Krebs J.E."/>
            <person name="Gale A.N."/>
            <person name="Do T.D."/>
            <person name="Sontag T.C."/>
            <person name="Batties A.M."/>
            <person name="Mistiszyn K."/>
            <person name="Newman J.D."/>
        </authorList>
    </citation>
    <scope>NUCLEOTIDE SEQUENCE [LARGE SCALE GENOMIC DNA]</scope>
    <source>
        <strain evidence="19 20">KM</strain>
    </source>
</reference>
<dbReference type="InterPro" id="IPR036890">
    <property type="entry name" value="HATPase_C_sf"/>
</dbReference>
<feature type="domain" description="Histidine kinase" evidence="16">
    <location>
        <begin position="355"/>
        <end position="571"/>
    </location>
</feature>
<gene>
    <name evidence="19" type="ORF">ACM46_18805</name>
</gene>
<dbReference type="Pfam" id="PF02518">
    <property type="entry name" value="HATPase_c"/>
    <property type="match status" value="1"/>
</dbReference>
<feature type="domain" description="PAS" evidence="17">
    <location>
        <begin position="227"/>
        <end position="273"/>
    </location>
</feature>
<comment type="catalytic activity">
    <reaction evidence="1">
        <text>ATP + protein L-histidine = ADP + protein N-phospho-L-histidine.</text>
        <dbReference type="EC" id="2.7.13.3"/>
    </reaction>
</comment>
<keyword evidence="8 15" id="KW-0812">Transmembrane</keyword>
<keyword evidence="10 19" id="KW-0418">Kinase</keyword>
<protein>
    <recommendedName>
        <fullName evidence="4">histidine kinase</fullName>
        <ecNumber evidence="4">2.7.13.3</ecNumber>
    </recommendedName>
</protein>
<dbReference type="FunFam" id="3.30.565.10:FF:000023">
    <property type="entry name" value="PAS domain-containing sensor histidine kinase"/>
    <property type="match status" value="1"/>
</dbReference>
<dbReference type="Gene3D" id="6.10.340.10">
    <property type="match status" value="1"/>
</dbReference>
<feature type="domain" description="HAMP" evidence="18">
    <location>
        <begin position="166"/>
        <end position="218"/>
    </location>
</feature>
<dbReference type="InterPro" id="IPR000014">
    <property type="entry name" value="PAS"/>
</dbReference>
<evidence type="ECO:0000259" key="17">
    <source>
        <dbReference type="PROSITE" id="PS50112"/>
    </source>
</evidence>
<dbReference type="GO" id="GO:0000156">
    <property type="term" value="F:phosphorelay response regulator activity"/>
    <property type="evidence" value="ECO:0007669"/>
    <property type="project" value="TreeGrafter"/>
</dbReference>
<dbReference type="InterPro" id="IPR013767">
    <property type="entry name" value="PAS_fold"/>
</dbReference>
<evidence type="ECO:0000256" key="4">
    <source>
        <dbReference type="ARBA" id="ARBA00012438"/>
    </source>
</evidence>
<dbReference type="AlphaFoldDB" id="A0A0J7KSU9"/>
<sequence>MKLKTKLTLGVGLLFLLIVLMSVIGSVYIHKLKSDTEKILTANYNSLEFSKNMLLALDKISTDSVVAVANFQKNSNLQEKNLTEFGEKEATQNLNLHFKSYLEHPSPEKEKLIREDLSKIMSLNMKGIERKSDIAIITAENANFWIVSLGTVCFLIAFILLFNLPQTIAEPINQLTFSIRQIAAKNYNERVHFKGSEEFNSLADSFNTMAEKLQEYESSSLSKQLMDKKRIETLVNNMHDAVIGLDENHFIYMINDEALKITSLHKEDIIGKTAHEVAVNNDLMRELLKNIDHPVKEPIKIVRDNKENYFEQDIVPINIIKTGEKETKYIGKVILLRNITPFKELDFAKTNFIATISHELKTPISAIKMGVQLLGNQKFGELNDQQKELLKGINDDGQRLLNITGELLNLSQVETGNIRLTVEKCSPKEMVETAVKNVEKLAEQKNIQIKTEYLTSKDDFVNADFDKTVWVINNFLTNAVKHSFQDENIEIKVEKQDSMIRFSITDTGSGIDEKYHRQIFERYFQVPGEHQNGTGLGLAISKNFIEKQDGEIGVESSPNQGSTFYFRLPVA</sequence>
<dbReference type="PATRIC" id="fig|558151.6.peg.3963"/>
<keyword evidence="5" id="KW-1003">Cell membrane</keyword>
<dbReference type="EC" id="2.7.13.3" evidence="4"/>
<keyword evidence="13" id="KW-0902">Two-component regulatory system</keyword>
<dbReference type="GO" id="GO:0006355">
    <property type="term" value="P:regulation of DNA-templated transcription"/>
    <property type="evidence" value="ECO:0007669"/>
    <property type="project" value="InterPro"/>
</dbReference>
<dbReference type="GO" id="GO:0007234">
    <property type="term" value="P:osmosensory signaling via phosphorelay pathway"/>
    <property type="evidence" value="ECO:0007669"/>
    <property type="project" value="TreeGrafter"/>
</dbReference>
<keyword evidence="14 15" id="KW-0472">Membrane</keyword>
<dbReference type="Proteomes" id="UP000036261">
    <property type="component" value="Unassembled WGS sequence"/>
</dbReference>
<dbReference type="GO" id="GO:0005524">
    <property type="term" value="F:ATP binding"/>
    <property type="evidence" value="ECO:0007669"/>
    <property type="project" value="UniProtKB-KW"/>
</dbReference>
<evidence type="ECO:0000256" key="12">
    <source>
        <dbReference type="ARBA" id="ARBA00022989"/>
    </source>
</evidence>
<dbReference type="InterPro" id="IPR050351">
    <property type="entry name" value="BphY/WalK/GraS-like"/>
</dbReference>
<dbReference type="SUPFAM" id="SSF158472">
    <property type="entry name" value="HAMP domain-like"/>
    <property type="match status" value="1"/>
</dbReference>
<dbReference type="PANTHER" id="PTHR42878">
    <property type="entry name" value="TWO-COMPONENT HISTIDINE KINASE"/>
    <property type="match status" value="1"/>
</dbReference>
<dbReference type="SMART" id="SM00388">
    <property type="entry name" value="HisKA"/>
    <property type="match status" value="1"/>
</dbReference>
<dbReference type="PANTHER" id="PTHR42878:SF7">
    <property type="entry name" value="SENSOR HISTIDINE KINASE GLRK"/>
    <property type="match status" value="1"/>
</dbReference>
<dbReference type="GO" id="GO:0030295">
    <property type="term" value="F:protein kinase activator activity"/>
    <property type="evidence" value="ECO:0007669"/>
    <property type="project" value="TreeGrafter"/>
</dbReference>